<dbReference type="Pfam" id="PF06739">
    <property type="entry name" value="SBBP"/>
    <property type="match status" value="1"/>
</dbReference>
<protein>
    <recommendedName>
        <fullName evidence="2">Bulb-type lectin domain-containing protein</fullName>
    </recommendedName>
</protein>
<dbReference type="InterPro" id="IPR011042">
    <property type="entry name" value="6-blade_b-propeller_TolB-like"/>
</dbReference>
<organism evidence="1">
    <name type="scientific">marine sediment metagenome</name>
    <dbReference type="NCBI Taxonomy" id="412755"/>
    <lineage>
        <taxon>unclassified sequences</taxon>
        <taxon>metagenomes</taxon>
        <taxon>ecological metagenomes</taxon>
    </lineage>
</organism>
<gene>
    <name evidence="1" type="ORF">S01H4_10452</name>
</gene>
<evidence type="ECO:0008006" key="2">
    <source>
        <dbReference type="Google" id="ProtNLM"/>
    </source>
</evidence>
<dbReference type="EMBL" id="BART01004004">
    <property type="protein sequence ID" value="GAG64864.1"/>
    <property type="molecule type" value="Genomic_DNA"/>
</dbReference>
<dbReference type="AlphaFoldDB" id="X0Z723"/>
<feature type="non-terminal residue" evidence="1">
    <location>
        <position position="1"/>
    </location>
</feature>
<dbReference type="PANTHER" id="PTHR42754:SF1">
    <property type="entry name" value="LIPOPROTEIN"/>
    <property type="match status" value="1"/>
</dbReference>
<accession>X0Z723</accession>
<proteinExistence type="predicted"/>
<sequence length="305" mass="32813">NSDYGSGGCTDSMKNVYLVGSTRSQGSDLINGSCFIAKYDENGLLIWNRTWGTIGFDSASDVIVDSSFNVHITGYSYNGGNGRDTLYLKYNSSGDLQLALNWGGTGSESGSGIELTTTGDIVISGGTSSFGAGNVDVYVLYYSSAGSLVWNTTWGSTIIDRGYDIAVDSMNNIYVAGWTYYPDDLMAGAGIYNINFALIKFDSNGNTMWSRIWGRENMDYGSGVDVDSEDNIYFVGEGTIDGWGLKNFYIGKFDSSGTLLAETLWGGGNFEAGHAITINKATNDIYVAGDSESYNLEHSSDLVMI</sequence>
<dbReference type="PANTHER" id="PTHR42754">
    <property type="entry name" value="ENDOGLUCANASE"/>
    <property type="match status" value="1"/>
</dbReference>
<name>X0Z723_9ZZZZ</name>
<dbReference type="Gene3D" id="2.120.10.30">
    <property type="entry name" value="TolB, C-terminal domain"/>
    <property type="match status" value="1"/>
</dbReference>
<reference evidence="1" key="1">
    <citation type="journal article" date="2014" name="Front. Microbiol.">
        <title>High frequency of phylogenetically diverse reductive dehalogenase-homologous genes in deep subseafloor sedimentary metagenomes.</title>
        <authorList>
            <person name="Kawai M."/>
            <person name="Futagami T."/>
            <person name="Toyoda A."/>
            <person name="Takaki Y."/>
            <person name="Nishi S."/>
            <person name="Hori S."/>
            <person name="Arai W."/>
            <person name="Tsubouchi T."/>
            <person name="Morono Y."/>
            <person name="Uchiyama I."/>
            <person name="Ito T."/>
            <person name="Fujiyama A."/>
            <person name="Inagaki F."/>
            <person name="Takami H."/>
        </authorList>
    </citation>
    <scope>NUCLEOTIDE SEQUENCE</scope>
    <source>
        <strain evidence="1">Expedition CK06-06</strain>
    </source>
</reference>
<comment type="caution">
    <text evidence="1">The sequence shown here is derived from an EMBL/GenBank/DDBJ whole genome shotgun (WGS) entry which is preliminary data.</text>
</comment>
<evidence type="ECO:0000313" key="1">
    <source>
        <dbReference type="EMBL" id="GAG64864.1"/>
    </source>
</evidence>
<dbReference type="InterPro" id="IPR010620">
    <property type="entry name" value="SBBP_repeat"/>
</dbReference>
<feature type="non-terminal residue" evidence="1">
    <location>
        <position position="305"/>
    </location>
</feature>